<accession>A0A8X6X664</accession>
<name>A0A8X6X664_9ARAC</name>
<gene>
    <name evidence="1" type="ORF">TNIN_314421</name>
</gene>
<evidence type="ECO:0000313" key="2">
    <source>
        <dbReference type="Proteomes" id="UP000886998"/>
    </source>
</evidence>
<evidence type="ECO:0000313" key="1">
    <source>
        <dbReference type="EMBL" id="GFY47623.1"/>
    </source>
</evidence>
<proteinExistence type="predicted"/>
<comment type="caution">
    <text evidence="1">The sequence shown here is derived from an EMBL/GenBank/DDBJ whole genome shotgun (WGS) entry which is preliminary data.</text>
</comment>
<protein>
    <submittedName>
        <fullName evidence="1">Uncharacterized protein</fullName>
    </submittedName>
</protein>
<dbReference type="EMBL" id="BMAV01006034">
    <property type="protein sequence ID" value="GFY47623.1"/>
    <property type="molecule type" value="Genomic_DNA"/>
</dbReference>
<dbReference type="Proteomes" id="UP000886998">
    <property type="component" value="Unassembled WGS sequence"/>
</dbReference>
<dbReference type="OrthoDB" id="6434527at2759"/>
<sequence>MISKKQKPTEIGIVCTYTTILGKVIQASASPSWLRNSSVSTAKESYSQKLTHLLKFLRLEVEGEQRVLLAKSGFKSNDSSKSKPEQRHRNEDIKTLLTSAALVSTGKEEGPVKKCIFCSKFIHKSSEC</sequence>
<dbReference type="AlphaFoldDB" id="A0A8X6X664"/>
<organism evidence="1 2">
    <name type="scientific">Trichonephila inaurata madagascariensis</name>
    <dbReference type="NCBI Taxonomy" id="2747483"/>
    <lineage>
        <taxon>Eukaryota</taxon>
        <taxon>Metazoa</taxon>
        <taxon>Ecdysozoa</taxon>
        <taxon>Arthropoda</taxon>
        <taxon>Chelicerata</taxon>
        <taxon>Arachnida</taxon>
        <taxon>Araneae</taxon>
        <taxon>Araneomorphae</taxon>
        <taxon>Entelegynae</taxon>
        <taxon>Araneoidea</taxon>
        <taxon>Nephilidae</taxon>
        <taxon>Trichonephila</taxon>
        <taxon>Trichonephila inaurata</taxon>
    </lineage>
</organism>
<keyword evidence="2" id="KW-1185">Reference proteome</keyword>
<reference evidence="1" key="1">
    <citation type="submission" date="2020-08" db="EMBL/GenBank/DDBJ databases">
        <title>Multicomponent nature underlies the extraordinary mechanical properties of spider dragline silk.</title>
        <authorList>
            <person name="Kono N."/>
            <person name="Nakamura H."/>
            <person name="Mori M."/>
            <person name="Yoshida Y."/>
            <person name="Ohtoshi R."/>
            <person name="Malay A.D."/>
            <person name="Moran D.A.P."/>
            <person name="Tomita M."/>
            <person name="Numata K."/>
            <person name="Arakawa K."/>
        </authorList>
    </citation>
    <scope>NUCLEOTIDE SEQUENCE</scope>
</reference>